<dbReference type="GeneID" id="120110622"/>
<gene>
    <name evidence="3" type="primary">LOC120110622</name>
</gene>
<organism evidence="2 3">
    <name type="scientific">Phoenix dactylifera</name>
    <name type="common">Date palm</name>
    <dbReference type="NCBI Taxonomy" id="42345"/>
    <lineage>
        <taxon>Eukaryota</taxon>
        <taxon>Viridiplantae</taxon>
        <taxon>Streptophyta</taxon>
        <taxon>Embryophyta</taxon>
        <taxon>Tracheophyta</taxon>
        <taxon>Spermatophyta</taxon>
        <taxon>Magnoliopsida</taxon>
        <taxon>Liliopsida</taxon>
        <taxon>Arecaceae</taxon>
        <taxon>Coryphoideae</taxon>
        <taxon>Phoeniceae</taxon>
        <taxon>Phoenix</taxon>
    </lineage>
</organism>
<dbReference type="Pfam" id="PF14111">
    <property type="entry name" value="DUF4283"/>
    <property type="match status" value="1"/>
</dbReference>
<evidence type="ECO:0000313" key="2">
    <source>
        <dbReference type="Proteomes" id="UP000228380"/>
    </source>
</evidence>
<dbReference type="InterPro" id="IPR040256">
    <property type="entry name" value="At4g02000-like"/>
</dbReference>
<sequence>MDAEVVAVPLANDHLVLRFKTTTDRDRAMSNGPWVVAGQLLAMEPWSPDLVTGHDAVKTAVVWLCLPRLPVEYWNSATILEIEAEAGRPIAIDSLTEQRKVMGFARVRVAIDVIAPLLPDVQLHGTRRPLWQPFVYGGLPGVCFRCWRIGHAGESCTFLQPEKVALRGDLGTSPGAASRQLAFGPWPTAS</sequence>
<evidence type="ECO:0000259" key="1">
    <source>
        <dbReference type="Pfam" id="PF14111"/>
    </source>
</evidence>
<dbReference type="PANTHER" id="PTHR31286:SF99">
    <property type="entry name" value="DUF4283 DOMAIN-CONTAINING PROTEIN"/>
    <property type="match status" value="1"/>
</dbReference>
<evidence type="ECO:0000313" key="3">
    <source>
        <dbReference type="RefSeq" id="XP_038982119.1"/>
    </source>
</evidence>
<dbReference type="RefSeq" id="XP_038982119.1">
    <property type="nucleotide sequence ID" value="XM_039126191.1"/>
</dbReference>
<proteinExistence type="predicted"/>
<name>A0A8B9AFT2_PHODC</name>
<dbReference type="InterPro" id="IPR025558">
    <property type="entry name" value="DUF4283"/>
</dbReference>
<keyword evidence="2" id="KW-1185">Reference proteome</keyword>
<protein>
    <submittedName>
        <fullName evidence="3">Uncharacterized protein LOC120110622</fullName>
    </submittedName>
</protein>
<dbReference type="Proteomes" id="UP000228380">
    <property type="component" value="Chromosome 4"/>
</dbReference>
<dbReference type="KEGG" id="pda:120110622"/>
<feature type="domain" description="DUF4283" evidence="1">
    <location>
        <begin position="11"/>
        <end position="50"/>
    </location>
</feature>
<dbReference type="AlphaFoldDB" id="A0A8B9AFT2"/>
<reference evidence="3" key="2">
    <citation type="submission" date="2025-08" db="UniProtKB">
        <authorList>
            <consortium name="RefSeq"/>
        </authorList>
    </citation>
    <scope>IDENTIFICATION</scope>
    <source>
        <tissue evidence="3">Young leaves</tissue>
    </source>
</reference>
<reference evidence="2" key="1">
    <citation type="journal article" date="2019" name="Nat. Commun.">
        <title>Genome-wide association mapping of date palm fruit traits.</title>
        <authorList>
            <person name="Hazzouri K.M."/>
            <person name="Gros-Balthazard M."/>
            <person name="Flowers J.M."/>
            <person name="Copetti D."/>
            <person name="Lemansour A."/>
            <person name="Lebrun M."/>
            <person name="Masmoudi K."/>
            <person name="Ferrand S."/>
            <person name="Dhar M.I."/>
            <person name="Fresquez Z.A."/>
            <person name="Rosas U."/>
            <person name="Zhang J."/>
            <person name="Talag J."/>
            <person name="Lee S."/>
            <person name="Kudrna D."/>
            <person name="Powell R.F."/>
            <person name="Leitch I.J."/>
            <person name="Krueger R.R."/>
            <person name="Wing R.A."/>
            <person name="Amiri K.M.A."/>
            <person name="Purugganan M.D."/>
        </authorList>
    </citation>
    <scope>NUCLEOTIDE SEQUENCE [LARGE SCALE GENOMIC DNA]</scope>
    <source>
        <strain evidence="2">cv. Khalas</strain>
    </source>
</reference>
<dbReference type="OrthoDB" id="786188at2759"/>
<accession>A0A8B9AFT2</accession>
<dbReference type="PANTHER" id="PTHR31286">
    <property type="entry name" value="GLYCINE-RICH CELL WALL STRUCTURAL PROTEIN 1.8-LIKE"/>
    <property type="match status" value="1"/>
</dbReference>